<evidence type="ECO:0000313" key="1">
    <source>
        <dbReference type="EMBL" id="MEU2125282.1"/>
    </source>
</evidence>
<dbReference type="Proteomes" id="UP001550535">
    <property type="component" value="Unassembled WGS sequence"/>
</dbReference>
<evidence type="ECO:0000313" key="2">
    <source>
        <dbReference type="Proteomes" id="UP001550535"/>
    </source>
</evidence>
<gene>
    <name evidence="1" type="ORF">ABZ507_26055</name>
</gene>
<organism evidence="1 2">
    <name type="scientific">Nocardia niwae</name>
    <dbReference type="NCBI Taxonomy" id="626084"/>
    <lineage>
        <taxon>Bacteria</taxon>
        <taxon>Bacillati</taxon>
        <taxon>Actinomycetota</taxon>
        <taxon>Actinomycetes</taxon>
        <taxon>Mycobacteriales</taxon>
        <taxon>Nocardiaceae</taxon>
        <taxon>Nocardia</taxon>
    </lineage>
</organism>
<sequence>MRDSGAKSSPRRTIEMDRLGVPYDIVIGHGGLTAVPSERAT</sequence>
<keyword evidence="2" id="KW-1185">Reference proteome</keyword>
<accession>A0ABV2XHC0</accession>
<comment type="caution">
    <text evidence="1">The sequence shown here is derived from an EMBL/GenBank/DDBJ whole genome shotgun (WGS) entry which is preliminary data.</text>
</comment>
<protein>
    <submittedName>
        <fullName evidence="1">Uncharacterized protein</fullName>
    </submittedName>
</protein>
<reference evidence="1 2" key="1">
    <citation type="submission" date="2024-06" db="EMBL/GenBank/DDBJ databases">
        <title>The Natural Products Discovery Center: Release of the First 8490 Sequenced Strains for Exploring Actinobacteria Biosynthetic Diversity.</title>
        <authorList>
            <person name="Kalkreuter E."/>
            <person name="Kautsar S.A."/>
            <person name="Yang D."/>
            <person name="Bader C.D."/>
            <person name="Teijaro C.N."/>
            <person name="Fluegel L."/>
            <person name="Davis C.M."/>
            <person name="Simpson J.R."/>
            <person name="Lauterbach L."/>
            <person name="Steele A.D."/>
            <person name="Gui C."/>
            <person name="Meng S."/>
            <person name="Li G."/>
            <person name="Viehrig K."/>
            <person name="Ye F."/>
            <person name="Su P."/>
            <person name="Kiefer A.F."/>
            <person name="Nichols A."/>
            <person name="Cepeda A.J."/>
            <person name="Yan W."/>
            <person name="Fan B."/>
            <person name="Jiang Y."/>
            <person name="Adhikari A."/>
            <person name="Zheng C.-J."/>
            <person name="Schuster L."/>
            <person name="Cowan T.M."/>
            <person name="Smanski M.J."/>
            <person name="Chevrette M.G."/>
            <person name="De Carvalho L.P.S."/>
            <person name="Shen B."/>
        </authorList>
    </citation>
    <scope>NUCLEOTIDE SEQUENCE [LARGE SCALE GENOMIC DNA]</scope>
    <source>
        <strain evidence="1 2">NPDC019434</strain>
    </source>
</reference>
<dbReference type="EMBL" id="JBEYBR010000081">
    <property type="protein sequence ID" value="MEU2125282.1"/>
    <property type="molecule type" value="Genomic_DNA"/>
</dbReference>
<name>A0ABV2XHC0_9NOCA</name>
<proteinExistence type="predicted"/>
<dbReference type="RefSeq" id="WP_281180592.1">
    <property type="nucleotide sequence ID" value="NZ_JBEYBM010000002.1"/>
</dbReference>